<organism evidence="1 2">
    <name type="scientific">Nostoc sphaeroides CCNUC1</name>
    <dbReference type="NCBI Taxonomy" id="2653204"/>
    <lineage>
        <taxon>Bacteria</taxon>
        <taxon>Bacillati</taxon>
        <taxon>Cyanobacteriota</taxon>
        <taxon>Cyanophyceae</taxon>
        <taxon>Nostocales</taxon>
        <taxon>Nostocaceae</taxon>
        <taxon>Nostoc</taxon>
    </lineage>
</organism>
<dbReference type="AlphaFoldDB" id="A0A5P8WJR8"/>
<dbReference type="KEGG" id="nsh:GXM_09900"/>
<evidence type="ECO:0000313" key="2">
    <source>
        <dbReference type="Proteomes" id="UP000326678"/>
    </source>
</evidence>
<sequence length="54" mass="6067">MNYSDLPTAEVDRSQFIANSHQLLRSFFGITFPPLVRSPVLFFRLLGSSCCSLS</sequence>
<keyword evidence="2" id="KW-1185">Reference proteome</keyword>
<dbReference type="Proteomes" id="UP000326678">
    <property type="component" value="Chromosome pGXM01"/>
</dbReference>
<protein>
    <submittedName>
        <fullName evidence="1">Uncharacterized protein</fullName>
    </submittedName>
</protein>
<dbReference type="EMBL" id="CP045228">
    <property type="protein sequence ID" value="QFS52406.1"/>
    <property type="molecule type" value="Genomic_DNA"/>
</dbReference>
<proteinExistence type="predicted"/>
<evidence type="ECO:0000313" key="1">
    <source>
        <dbReference type="EMBL" id="QFS52406.1"/>
    </source>
</evidence>
<accession>A0A5P8WJR8</accession>
<name>A0A5P8WJR8_9NOSO</name>
<gene>
    <name evidence="1" type="ORF">GXM_09900</name>
</gene>
<reference evidence="1 2" key="1">
    <citation type="submission" date="2019-10" db="EMBL/GenBank/DDBJ databases">
        <title>Genomic and transcriptomic insights into the perfect genentic adaptation of a filamentous nitrogen-fixing cyanobacterium to rice fields.</title>
        <authorList>
            <person name="Chen Z."/>
        </authorList>
    </citation>
    <scope>NUCLEOTIDE SEQUENCE [LARGE SCALE GENOMIC DNA]</scope>
    <source>
        <strain evidence="1">CCNUC1</strain>
    </source>
</reference>